<proteinExistence type="predicted"/>
<evidence type="ECO:0000313" key="8">
    <source>
        <dbReference type="Proteomes" id="UP000824120"/>
    </source>
</evidence>
<keyword evidence="8" id="KW-1185">Reference proteome</keyword>
<feature type="region of interest" description="Disordered" evidence="6">
    <location>
        <begin position="103"/>
        <end position="154"/>
    </location>
</feature>
<comment type="caution">
    <text evidence="7">The sequence shown here is derived from an EMBL/GenBank/DDBJ whole genome shotgun (WGS) entry which is preliminary data.</text>
</comment>
<evidence type="ECO:0000256" key="1">
    <source>
        <dbReference type="ARBA" id="ARBA00004123"/>
    </source>
</evidence>
<accession>A0A9J6A4Z7</accession>
<comment type="subcellular location">
    <subcellularLocation>
        <location evidence="1">Nucleus</location>
    </subcellularLocation>
</comment>
<evidence type="ECO:0000256" key="4">
    <source>
        <dbReference type="ARBA" id="ARBA00022833"/>
    </source>
</evidence>
<dbReference type="Proteomes" id="UP000824120">
    <property type="component" value="Chromosome 2"/>
</dbReference>
<sequence length="303" mass="34282">MDFGKNIIEKGKTTIVNSFTNLSTSKCKKNKKIDSTSHSKTKKTSQLRINTNDYTHVDETVFNIDSNSGLDPYHEHLQRRFGNFEEELPEDDEHDDINAYVDSFDNNIDDYDDDETEPPSSTSPTPNPSSSAPAPFRCPAPVPPVHPRTKNEDKTQAICNKSVAEAKKNGTTLPENVGVEGSNMVQTQLNPSSVSGSSTQRSYSREKDLEELAKMIVVMDLPFSFAENSGFIHYIQIVYNPHFKGFTRNAIKKAIFDYQAQHFQYLRCLFYYNHCKIAITSDMGRSVNGNDYLTITAHWIDEN</sequence>
<dbReference type="OrthoDB" id="1607513at2759"/>
<reference evidence="7 8" key="1">
    <citation type="submission" date="2020-09" db="EMBL/GenBank/DDBJ databases">
        <title>De no assembly of potato wild relative species, Solanum commersonii.</title>
        <authorList>
            <person name="Cho K."/>
        </authorList>
    </citation>
    <scope>NUCLEOTIDE SEQUENCE [LARGE SCALE GENOMIC DNA]</scope>
    <source>
        <strain evidence="7">LZ3.2</strain>
        <tissue evidence="7">Leaf</tissue>
    </source>
</reference>
<feature type="compositionally biased region" description="Acidic residues" evidence="6">
    <location>
        <begin position="107"/>
        <end position="117"/>
    </location>
</feature>
<keyword evidence="3" id="KW-0863">Zinc-finger</keyword>
<keyword evidence="4" id="KW-0862">Zinc</keyword>
<evidence type="ECO:0000256" key="6">
    <source>
        <dbReference type="SAM" id="MobiDB-lite"/>
    </source>
</evidence>
<dbReference type="GO" id="GO:0008270">
    <property type="term" value="F:zinc ion binding"/>
    <property type="evidence" value="ECO:0007669"/>
    <property type="project" value="UniProtKB-KW"/>
</dbReference>
<gene>
    <name evidence="7" type="ORF">H5410_004843</name>
</gene>
<name>A0A9J6A4Z7_SOLCO</name>
<feature type="compositionally biased region" description="Low complexity" evidence="6">
    <location>
        <begin position="118"/>
        <end position="135"/>
    </location>
</feature>
<feature type="compositionally biased region" description="Pro residues" evidence="6">
    <location>
        <begin position="136"/>
        <end position="146"/>
    </location>
</feature>
<evidence type="ECO:0000313" key="7">
    <source>
        <dbReference type="EMBL" id="KAG5619625.1"/>
    </source>
</evidence>
<keyword evidence="5" id="KW-0539">Nucleus</keyword>
<evidence type="ECO:0000256" key="5">
    <source>
        <dbReference type="ARBA" id="ARBA00023242"/>
    </source>
</evidence>
<dbReference type="AlphaFoldDB" id="A0A9J6A4Z7"/>
<organism evidence="7 8">
    <name type="scientific">Solanum commersonii</name>
    <name type="common">Commerson's wild potato</name>
    <name type="synonym">Commerson's nightshade</name>
    <dbReference type="NCBI Taxonomy" id="4109"/>
    <lineage>
        <taxon>Eukaryota</taxon>
        <taxon>Viridiplantae</taxon>
        <taxon>Streptophyta</taxon>
        <taxon>Embryophyta</taxon>
        <taxon>Tracheophyta</taxon>
        <taxon>Spermatophyta</taxon>
        <taxon>Magnoliopsida</taxon>
        <taxon>eudicotyledons</taxon>
        <taxon>Gunneridae</taxon>
        <taxon>Pentapetalae</taxon>
        <taxon>asterids</taxon>
        <taxon>lamiids</taxon>
        <taxon>Solanales</taxon>
        <taxon>Solanaceae</taxon>
        <taxon>Solanoideae</taxon>
        <taxon>Solaneae</taxon>
        <taxon>Solanum</taxon>
    </lineage>
</organism>
<keyword evidence="2" id="KW-0479">Metal-binding</keyword>
<evidence type="ECO:0000256" key="2">
    <source>
        <dbReference type="ARBA" id="ARBA00022723"/>
    </source>
</evidence>
<dbReference type="PANTHER" id="PTHR46481">
    <property type="entry name" value="ZINC FINGER BED DOMAIN-CONTAINING PROTEIN 4"/>
    <property type="match status" value="1"/>
</dbReference>
<dbReference type="PANTHER" id="PTHR46481:SF10">
    <property type="entry name" value="ZINC FINGER BED DOMAIN-CONTAINING PROTEIN 39"/>
    <property type="match status" value="1"/>
</dbReference>
<dbReference type="EMBL" id="JACXVP010000002">
    <property type="protein sequence ID" value="KAG5619625.1"/>
    <property type="molecule type" value="Genomic_DNA"/>
</dbReference>
<dbReference type="GO" id="GO:0005634">
    <property type="term" value="C:nucleus"/>
    <property type="evidence" value="ECO:0007669"/>
    <property type="project" value="UniProtKB-SubCell"/>
</dbReference>
<dbReference type="InterPro" id="IPR052035">
    <property type="entry name" value="ZnF_BED_domain_contain"/>
</dbReference>
<protein>
    <submittedName>
        <fullName evidence="7">Uncharacterized protein</fullName>
    </submittedName>
</protein>
<evidence type="ECO:0000256" key="3">
    <source>
        <dbReference type="ARBA" id="ARBA00022771"/>
    </source>
</evidence>